<evidence type="ECO:0008006" key="3">
    <source>
        <dbReference type="Google" id="ProtNLM"/>
    </source>
</evidence>
<sequence length="181" mass="20038">MYDALRHIWFDPIAYIHPTRCELPTACNTPQCNVLNDMLFDYLQLEQPLPDIVASSIAHAFVAHWALLPRVAYLMAYQRHRAALARGGRLVQLPAWMRPFVHCDIVPAATATDAELSWPAVAAAELMAWQHELPPGFTARITLLFPTGTVPCVPPAASLLLWILALQYAKTYSSLPLPAGA</sequence>
<organism evidence="1 2">
    <name type="scientific">Chromobacterium piscinae</name>
    <dbReference type="NCBI Taxonomy" id="686831"/>
    <lineage>
        <taxon>Bacteria</taxon>
        <taxon>Pseudomonadati</taxon>
        <taxon>Pseudomonadota</taxon>
        <taxon>Betaproteobacteria</taxon>
        <taxon>Neisseriales</taxon>
        <taxon>Chromobacteriaceae</taxon>
        <taxon>Chromobacterium</taxon>
    </lineage>
</organism>
<name>A0ABV0HDR1_9NEIS</name>
<gene>
    <name evidence="1" type="ORF">ABH309_25125</name>
</gene>
<proteinExistence type="predicted"/>
<reference evidence="1 2" key="1">
    <citation type="submission" date="2024-05" db="EMBL/GenBank/DDBJ databases">
        <authorList>
            <person name="De Oliveira J.P."/>
            <person name="Noriler S.A."/>
            <person name="De Oliveira A.G."/>
            <person name="Sipoli D.S."/>
        </authorList>
    </citation>
    <scope>NUCLEOTIDE SEQUENCE [LARGE SCALE GENOMIC DNA]</scope>
    <source>
        <strain evidence="1 2">LABIM186</strain>
    </source>
</reference>
<accession>A0ABV0HDR1</accession>
<keyword evidence="2" id="KW-1185">Reference proteome</keyword>
<dbReference type="Proteomes" id="UP001438292">
    <property type="component" value="Unassembled WGS sequence"/>
</dbReference>
<comment type="caution">
    <text evidence="1">The sequence shown here is derived from an EMBL/GenBank/DDBJ whole genome shotgun (WGS) entry which is preliminary data.</text>
</comment>
<dbReference type="InterPro" id="IPR013388">
    <property type="entry name" value="T3SS_OrgA/MxiK"/>
</dbReference>
<evidence type="ECO:0000313" key="2">
    <source>
        <dbReference type="Proteomes" id="UP001438292"/>
    </source>
</evidence>
<evidence type="ECO:0000313" key="1">
    <source>
        <dbReference type="EMBL" id="MEO3957729.1"/>
    </source>
</evidence>
<dbReference type="RefSeq" id="WP_346196379.1">
    <property type="nucleotide sequence ID" value="NZ_JBDJHV010000080.1"/>
</dbReference>
<dbReference type="Pfam" id="PF09482">
    <property type="entry name" value="OrgA_MxiK"/>
    <property type="match status" value="1"/>
</dbReference>
<dbReference type="EMBL" id="JBDQQU010000410">
    <property type="protein sequence ID" value="MEO3957729.1"/>
    <property type="molecule type" value="Genomic_DNA"/>
</dbReference>
<protein>
    <recommendedName>
        <fullName evidence="3">Type III secretion apparatus protein OrgA/MxiK</fullName>
    </recommendedName>
</protein>